<evidence type="ECO:0008006" key="6">
    <source>
        <dbReference type="Google" id="ProtNLM"/>
    </source>
</evidence>
<comment type="caution">
    <text evidence="4">The sequence shown here is derived from an EMBL/GenBank/DDBJ whole genome shotgun (WGS) entry which is preliminary data.</text>
</comment>
<reference evidence="4 5" key="1">
    <citation type="journal article" date="2016" name="Front. Microbiol.">
        <title>Comparative Genomics Analysis of Streptomyces Species Reveals Their Adaptation to the Marine Environment and Their Diversity at the Genomic Level.</title>
        <authorList>
            <person name="Tian X."/>
            <person name="Zhang Z."/>
            <person name="Yang T."/>
            <person name="Chen M."/>
            <person name="Li J."/>
            <person name="Chen F."/>
            <person name="Yang J."/>
            <person name="Li W."/>
            <person name="Zhang B."/>
            <person name="Zhang Z."/>
            <person name="Wu J."/>
            <person name="Zhang C."/>
            <person name="Long L."/>
            <person name="Xiao J."/>
        </authorList>
    </citation>
    <scope>NUCLEOTIDE SEQUENCE [LARGE SCALE GENOMIC DNA]</scope>
    <source>
        <strain evidence="4 5">SCSIO 10390</strain>
    </source>
</reference>
<dbReference type="Gene3D" id="3.40.50.720">
    <property type="entry name" value="NAD(P)-binding Rossmann-like Domain"/>
    <property type="match status" value="1"/>
</dbReference>
<proteinExistence type="inferred from homology"/>
<dbReference type="GO" id="GO:0016491">
    <property type="term" value="F:oxidoreductase activity"/>
    <property type="evidence" value="ECO:0007669"/>
    <property type="project" value="UniProtKB-KW"/>
</dbReference>
<dbReference type="AlphaFoldDB" id="A0A1E7JGS1"/>
<keyword evidence="5" id="KW-1185">Reference proteome</keyword>
<comment type="similarity">
    <text evidence="1">Belongs to the short-chain dehydrogenases/reductases (SDR) family.</text>
</comment>
<gene>
    <name evidence="4" type="ORF">AN215_24725</name>
</gene>
<dbReference type="GO" id="GO:0016020">
    <property type="term" value="C:membrane"/>
    <property type="evidence" value="ECO:0007669"/>
    <property type="project" value="TreeGrafter"/>
</dbReference>
<dbReference type="Pfam" id="PF00106">
    <property type="entry name" value="adh_short"/>
    <property type="match status" value="1"/>
</dbReference>
<dbReference type="OrthoDB" id="9799818at2"/>
<protein>
    <recommendedName>
        <fullName evidence="6">SDR family NAD(P)-dependent oxidoreductase</fullName>
    </recommendedName>
</protein>
<dbReference type="PANTHER" id="PTHR44196">
    <property type="entry name" value="DEHYDROGENASE/REDUCTASE SDR FAMILY MEMBER 7B"/>
    <property type="match status" value="1"/>
</dbReference>
<dbReference type="RefSeq" id="WP_070010936.1">
    <property type="nucleotide sequence ID" value="NZ_LJGS01000039.1"/>
</dbReference>
<dbReference type="STRING" id="933944.AN215_24725"/>
<organism evidence="4 5">
    <name type="scientific">Streptomyces abyssalis</name>
    <dbReference type="NCBI Taxonomy" id="933944"/>
    <lineage>
        <taxon>Bacteria</taxon>
        <taxon>Bacillati</taxon>
        <taxon>Actinomycetota</taxon>
        <taxon>Actinomycetes</taxon>
        <taxon>Kitasatosporales</taxon>
        <taxon>Streptomycetaceae</taxon>
        <taxon>Streptomyces</taxon>
    </lineage>
</organism>
<evidence type="ECO:0000256" key="2">
    <source>
        <dbReference type="ARBA" id="ARBA00023002"/>
    </source>
</evidence>
<evidence type="ECO:0000256" key="1">
    <source>
        <dbReference type="ARBA" id="ARBA00006484"/>
    </source>
</evidence>
<sequence length="109" mass="11323">MTTVLISGASSGLGAGCARQFAARGADLALVARDKTRLKATADELRSRYGIETEVLVADLLQKDGCARVEARLTRGRSAAPGAHVPRPRPQRRDAAGGVDRPGGAAVDE</sequence>
<name>A0A1E7JGS1_9ACTN</name>
<evidence type="ECO:0000313" key="4">
    <source>
        <dbReference type="EMBL" id="OEU85663.1"/>
    </source>
</evidence>
<dbReference type="SUPFAM" id="SSF51735">
    <property type="entry name" value="NAD(P)-binding Rossmann-fold domains"/>
    <property type="match status" value="1"/>
</dbReference>
<dbReference type="PANTHER" id="PTHR44196:SF1">
    <property type="entry name" value="DEHYDROGENASE_REDUCTASE SDR FAMILY MEMBER 7B"/>
    <property type="match status" value="1"/>
</dbReference>
<feature type="region of interest" description="Disordered" evidence="3">
    <location>
        <begin position="73"/>
        <end position="109"/>
    </location>
</feature>
<dbReference type="EMBL" id="LJGT01000041">
    <property type="protein sequence ID" value="OEU85663.1"/>
    <property type="molecule type" value="Genomic_DNA"/>
</dbReference>
<dbReference type="InterPro" id="IPR036291">
    <property type="entry name" value="NAD(P)-bd_dom_sf"/>
</dbReference>
<evidence type="ECO:0000256" key="3">
    <source>
        <dbReference type="SAM" id="MobiDB-lite"/>
    </source>
</evidence>
<dbReference type="Proteomes" id="UP000176087">
    <property type="component" value="Unassembled WGS sequence"/>
</dbReference>
<keyword evidence="2" id="KW-0560">Oxidoreductase</keyword>
<accession>A0A1E7JGS1</accession>
<dbReference type="InterPro" id="IPR002347">
    <property type="entry name" value="SDR_fam"/>
</dbReference>
<evidence type="ECO:0000313" key="5">
    <source>
        <dbReference type="Proteomes" id="UP000176087"/>
    </source>
</evidence>